<dbReference type="STRING" id="399550.Smar_0268"/>
<proteinExistence type="predicted"/>
<evidence type="ECO:0000313" key="1">
    <source>
        <dbReference type="EMBL" id="ABN69381.1"/>
    </source>
</evidence>
<sequence>MGRTTVSYRMALLRELERFRKIIARLPKDEEARWEEILEDIEDTISIYSDIPVNDPLEIIYFHILRRFLREDVS</sequence>
<reference evidence="1 2" key="2">
    <citation type="journal article" date="2009" name="Stand. Genomic Sci.">
        <title>Complete genome sequence of Staphylothermus marinus Stetter and Fiala 1986 type strain F1.</title>
        <authorList>
            <person name="Anderson I.J."/>
            <person name="Sun H."/>
            <person name="Lapidus A."/>
            <person name="Copeland A."/>
            <person name="Glavina Del Rio T."/>
            <person name="Tice H."/>
            <person name="Dalin E."/>
            <person name="Lucas S."/>
            <person name="Barry K."/>
            <person name="Land M."/>
            <person name="Richardson P."/>
            <person name="Huber H."/>
            <person name="Kyrpides N.C."/>
        </authorList>
    </citation>
    <scope>NUCLEOTIDE SEQUENCE [LARGE SCALE GENOMIC DNA]</scope>
    <source>
        <strain evidence="2">ATCC 43588 / DSM 3639 / JCM 9404 / F1</strain>
    </source>
</reference>
<evidence type="ECO:0000313" key="2">
    <source>
        <dbReference type="Proteomes" id="UP000000254"/>
    </source>
</evidence>
<protein>
    <submittedName>
        <fullName evidence="1">Uncharacterized protein</fullName>
    </submittedName>
</protein>
<dbReference type="eggNOG" id="arCOG07300">
    <property type="taxonomic scope" value="Archaea"/>
</dbReference>
<accession>A3DL71</accession>
<dbReference type="EMBL" id="CP000575">
    <property type="protein sequence ID" value="ABN69381.1"/>
    <property type="molecule type" value="Genomic_DNA"/>
</dbReference>
<dbReference type="HOGENOM" id="CLU_2839523_0_0_2"/>
<dbReference type="GeneID" id="4906642"/>
<dbReference type="AlphaFoldDB" id="A3DL71"/>
<keyword evidence="2" id="KW-1185">Reference proteome</keyword>
<dbReference type="Proteomes" id="UP000000254">
    <property type="component" value="Chromosome"/>
</dbReference>
<gene>
    <name evidence="1" type="ordered locus">Smar_0268</name>
</gene>
<organism evidence="1 2">
    <name type="scientific">Staphylothermus marinus (strain ATCC 43588 / DSM 3639 / JCM 9404 / F1)</name>
    <dbReference type="NCBI Taxonomy" id="399550"/>
    <lineage>
        <taxon>Archaea</taxon>
        <taxon>Thermoproteota</taxon>
        <taxon>Thermoprotei</taxon>
        <taxon>Desulfurococcales</taxon>
        <taxon>Desulfurococcaceae</taxon>
        <taxon>Staphylothermus</taxon>
    </lineage>
</organism>
<dbReference type="KEGG" id="smr:Smar_0268"/>
<dbReference type="RefSeq" id="WP_011838572.1">
    <property type="nucleotide sequence ID" value="NC_009033.1"/>
</dbReference>
<reference evidence="2" key="1">
    <citation type="journal article" date="2009" name="BMC Genomics">
        <title>The complete genome sequence of Staphylothermus marinus reveals differences in sulfur metabolism among heterotrophic Crenarchaeota.</title>
        <authorList>
            <person name="Anderson I.J."/>
            <person name="Dharmarajan L."/>
            <person name="Rodriguez J."/>
            <person name="Hooper S."/>
            <person name="Porat I."/>
            <person name="Ulrich L.E."/>
            <person name="Elkins J.G."/>
            <person name="Mavromatis K."/>
            <person name="Sun H."/>
            <person name="Land M."/>
            <person name="Lapidus A."/>
            <person name="Lucas S."/>
            <person name="Barry K."/>
            <person name="Huber H."/>
            <person name="Zhulin I.B."/>
            <person name="Whitman W.B."/>
            <person name="Mukhopadhyay B."/>
            <person name="Woese C."/>
            <person name="Bristow J."/>
            <person name="Kyrpides N."/>
        </authorList>
    </citation>
    <scope>NUCLEOTIDE SEQUENCE [LARGE SCALE GENOMIC DNA]</scope>
    <source>
        <strain evidence="2">ATCC 43588 / DSM 3639 / JCM 9404 / F1</strain>
    </source>
</reference>
<name>A3DL71_STAMF</name>